<evidence type="ECO:0000256" key="1">
    <source>
        <dbReference type="SAM" id="MobiDB-lite"/>
    </source>
</evidence>
<reference evidence="2 3" key="1">
    <citation type="submission" date="2020-05" db="EMBL/GenBank/DDBJ databases">
        <title>Identification and distribution of gene clusters putatively required for synthesis of sphingolipid metabolism inhibitors in phylogenetically diverse species of the filamentous fungus Fusarium.</title>
        <authorList>
            <person name="Kim H.-S."/>
            <person name="Busman M."/>
            <person name="Brown D.W."/>
            <person name="Divon H."/>
            <person name="Uhlig S."/>
            <person name="Proctor R.H."/>
        </authorList>
    </citation>
    <scope>NUCLEOTIDE SEQUENCE [LARGE SCALE GENOMIC DNA]</scope>
    <source>
        <strain evidence="2 3">NRRL 25196</strain>
    </source>
</reference>
<organism evidence="2 3">
    <name type="scientific">Fusarium napiforme</name>
    <dbReference type="NCBI Taxonomy" id="42672"/>
    <lineage>
        <taxon>Eukaryota</taxon>
        <taxon>Fungi</taxon>
        <taxon>Dikarya</taxon>
        <taxon>Ascomycota</taxon>
        <taxon>Pezizomycotina</taxon>
        <taxon>Sordariomycetes</taxon>
        <taxon>Hypocreomycetidae</taxon>
        <taxon>Hypocreales</taxon>
        <taxon>Nectriaceae</taxon>
        <taxon>Fusarium</taxon>
        <taxon>Fusarium fujikuroi species complex</taxon>
    </lineage>
</organism>
<evidence type="ECO:0000313" key="3">
    <source>
        <dbReference type="Proteomes" id="UP000574317"/>
    </source>
</evidence>
<protein>
    <submittedName>
        <fullName evidence="2">Uncharacterized protein</fullName>
    </submittedName>
</protein>
<feature type="region of interest" description="Disordered" evidence="1">
    <location>
        <begin position="1"/>
        <end position="41"/>
    </location>
</feature>
<dbReference type="AlphaFoldDB" id="A0A8H5K4I3"/>
<sequence length="244" mass="27651">MFSTSRTVSLCRGEAPPDNDDQSDGSGHGSNQAEPSDPQTCFEMGMEKNLPIFSRLPKVKNHTLLVFDTYLPMQTHAAYILQSHLFLTGRELLRETLQSMTLEAAKEHEEYYGIVEDICQHMYIMLVRRLSLRRKIYKISLDDFDGACVFGVKSSSLSNSRTPQIILLITKACKFPEYEPIERSEGVGKLFEEVLPQLEALLAAQNNADVVLPMALEIIQAQRLVEEHGEGRWLQHAGYYLDLN</sequence>
<dbReference type="Proteomes" id="UP000574317">
    <property type="component" value="Unassembled WGS sequence"/>
</dbReference>
<accession>A0A8H5K4I3</accession>
<dbReference type="EMBL" id="JAAOAO010000067">
    <property type="protein sequence ID" value="KAF5564931.1"/>
    <property type="molecule type" value="Genomic_DNA"/>
</dbReference>
<gene>
    <name evidence="2" type="ORF">FNAPI_1899</name>
</gene>
<feature type="compositionally biased region" description="Polar residues" evidence="1">
    <location>
        <begin position="29"/>
        <end position="39"/>
    </location>
</feature>
<keyword evidence="3" id="KW-1185">Reference proteome</keyword>
<proteinExistence type="predicted"/>
<evidence type="ECO:0000313" key="2">
    <source>
        <dbReference type="EMBL" id="KAF5564931.1"/>
    </source>
</evidence>
<comment type="caution">
    <text evidence="2">The sequence shown here is derived from an EMBL/GenBank/DDBJ whole genome shotgun (WGS) entry which is preliminary data.</text>
</comment>
<name>A0A8H5K4I3_9HYPO</name>